<dbReference type="EMBL" id="AAUW01000004">
    <property type="protein sequence ID" value="EAV44962.1"/>
    <property type="molecule type" value="Genomic_DNA"/>
</dbReference>
<evidence type="ECO:0000313" key="2">
    <source>
        <dbReference type="Proteomes" id="UP000004848"/>
    </source>
</evidence>
<comment type="caution">
    <text evidence="1">The sequence shown here is derived from an EMBL/GenBank/DDBJ whole genome shotgun (WGS) entry which is preliminary data.</text>
</comment>
<reference evidence="1 2" key="1">
    <citation type="submission" date="2006-05" db="EMBL/GenBank/DDBJ databases">
        <authorList>
            <person name="King G."/>
            <person name="Ferriera S."/>
            <person name="Johnson J."/>
            <person name="Kravitz S."/>
            <person name="Beeson K."/>
            <person name="Sutton G."/>
            <person name="Rogers Y.-H."/>
            <person name="Friedman R."/>
            <person name="Frazier M."/>
            <person name="Venter J.C."/>
        </authorList>
    </citation>
    <scope>NUCLEOTIDE SEQUENCE [LARGE SCALE GENOMIC DNA]</scope>
    <source>
        <strain evidence="2">ATCC 25650 / DSM 13394 / JCM 20685 / NBRC 16684 / NCIMB 2208 / IAM 12614 / B1</strain>
    </source>
</reference>
<dbReference type="eggNOG" id="COG3499">
    <property type="taxonomic scope" value="Bacteria"/>
</dbReference>
<dbReference type="Proteomes" id="UP000004848">
    <property type="component" value="Unassembled WGS sequence"/>
</dbReference>
<name>A0NQA4_ROSAI</name>
<dbReference type="RefSeq" id="WP_006933102.1">
    <property type="nucleotide sequence ID" value="NZ_AAUW01000004.1"/>
</dbReference>
<dbReference type="Pfam" id="PF06995">
    <property type="entry name" value="Phage_P2_GpU"/>
    <property type="match status" value="1"/>
</dbReference>
<dbReference type="InterPro" id="IPR009734">
    <property type="entry name" value="Myoviridae_GpU"/>
</dbReference>
<gene>
    <name evidence="1" type="ORF">SIAM614_13143</name>
</gene>
<accession>A0NQA4</accession>
<dbReference type="AlphaFoldDB" id="A0NQA4"/>
<dbReference type="OrthoDB" id="7678146at2"/>
<evidence type="ECO:0000313" key="1">
    <source>
        <dbReference type="EMBL" id="EAV44962.1"/>
    </source>
</evidence>
<sequence length="145" mass="15396">MLYMIGAVAVDTYPFAFDAVSRSGSADIAFKPLLNGLKGAEFMGEGDDTLSMRGQLLPAKIGGLPQLEALRSHMNQGAALPVMRGDGVRLGTYMIVSLRDNHSELLRDGIGAIVRVSVSLKKVPAQQSTGLQVIPGLLQLFDLLG</sequence>
<protein>
    <submittedName>
        <fullName evidence="1">Putative bacteriophage tail protein</fullName>
    </submittedName>
</protein>
<proteinExistence type="predicted"/>
<dbReference type="GeneID" id="68845719"/>
<organism evidence="1 2">
    <name type="scientific">Roseibium aggregatum (strain ATCC 25650 / DSM 13394 / JCM 20685 / NBRC 16684 / NCIMB 2208 / IAM 12614 / B1)</name>
    <name type="common">Stappia aggregata</name>
    <dbReference type="NCBI Taxonomy" id="384765"/>
    <lineage>
        <taxon>Bacteria</taxon>
        <taxon>Pseudomonadati</taxon>
        <taxon>Pseudomonadota</taxon>
        <taxon>Alphaproteobacteria</taxon>
        <taxon>Hyphomicrobiales</taxon>
        <taxon>Stappiaceae</taxon>
        <taxon>Roseibium</taxon>
    </lineage>
</organism>